<dbReference type="GO" id="GO:0030267">
    <property type="term" value="F:glyoxylate reductase (NADPH) activity"/>
    <property type="evidence" value="ECO:0007669"/>
    <property type="project" value="TreeGrafter"/>
</dbReference>
<organism evidence="7 8">
    <name type="scientific">Halopseudomonas laoshanensis</name>
    <dbReference type="NCBI Taxonomy" id="2268758"/>
    <lineage>
        <taxon>Bacteria</taxon>
        <taxon>Pseudomonadati</taxon>
        <taxon>Pseudomonadota</taxon>
        <taxon>Gammaproteobacteria</taxon>
        <taxon>Pseudomonadales</taxon>
        <taxon>Pseudomonadaceae</taxon>
        <taxon>Halopseudomonas</taxon>
    </lineage>
</organism>
<sequence>MKPRLVITHRVHQEILDMLAPHCQLITNQSDNTLPPEEVLRRVSDAQAMMAFMPDRVGADFLDACPHLQVIGAALKGFDNFDTQACTERGVWLTFVPDLLTVPTAELTVGLTIGLLRQVRAADAHVRTGQFQGWRPQFYGLGIEGTRLGIIGMGAIGQALAQRFKGWGAQIRYSEIQPLDKAQETALEMQHFALDTLLEESDVVILALALTPKTLHTLNAARLAQMKPGAFLINPCRGSVVDEKAVLNSLQSGHLAGYAADVFEMEDWALEGRPRCIDADLLAHPNTLFSAHIGSAVSRVRLAIERRAADNILQVLLGEEPQDAANRPVNPRAVVC</sequence>
<evidence type="ECO:0000259" key="6">
    <source>
        <dbReference type="Pfam" id="PF02826"/>
    </source>
</evidence>
<dbReference type="CDD" id="cd12157">
    <property type="entry name" value="PTDH"/>
    <property type="match status" value="1"/>
</dbReference>
<dbReference type="InterPro" id="IPR006140">
    <property type="entry name" value="D-isomer_DH_NAD-bd"/>
</dbReference>
<dbReference type="PROSITE" id="PS00671">
    <property type="entry name" value="D_2_HYDROXYACID_DH_3"/>
    <property type="match status" value="1"/>
</dbReference>
<dbReference type="Proteomes" id="UP000463138">
    <property type="component" value="Unassembled WGS sequence"/>
</dbReference>
<protein>
    <submittedName>
        <fullName evidence="7">Hydroxyacid dehydrogenase</fullName>
    </submittedName>
</protein>
<dbReference type="InterPro" id="IPR029753">
    <property type="entry name" value="D-isomer_DH_CS"/>
</dbReference>
<evidence type="ECO:0000313" key="8">
    <source>
        <dbReference type="Proteomes" id="UP000463138"/>
    </source>
</evidence>
<dbReference type="InterPro" id="IPR036291">
    <property type="entry name" value="NAD(P)-bd_dom_sf"/>
</dbReference>
<evidence type="ECO:0000256" key="1">
    <source>
        <dbReference type="ARBA" id="ARBA00005854"/>
    </source>
</evidence>
<dbReference type="Pfam" id="PF00389">
    <property type="entry name" value="2-Hacid_dh"/>
    <property type="match status" value="1"/>
</dbReference>
<dbReference type="OrthoDB" id="9805416at2"/>
<keyword evidence="3" id="KW-0520">NAD</keyword>
<keyword evidence="2 4" id="KW-0560">Oxidoreductase</keyword>
<gene>
    <name evidence="7" type="ORF">DT594_13635</name>
</gene>
<dbReference type="AlphaFoldDB" id="A0A7V7KUF7"/>
<reference evidence="7 8" key="1">
    <citation type="submission" date="2018-07" db="EMBL/GenBank/DDBJ databases">
        <title>Pseudomonas laoshanensis sp. nov., isolated from soil.</title>
        <authorList>
            <person name="Sun J."/>
            <person name="Yu L."/>
            <person name="Wang M."/>
            <person name="Zhang C."/>
        </authorList>
    </citation>
    <scope>NUCLEOTIDE SEQUENCE [LARGE SCALE GENOMIC DNA]</scope>
    <source>
        <strain evidence="7 8">Y22</strain>
    </source>
</reference>
<dbReference type="InterPro" id="IPR050223">
    <property type="entry name" value="D-isomer_2-hydroxyacid_DH"/>
</dbReference>
<evidence type="ECO:0000256" key="3">
    <source>
        <dbReference type="ARBA" id="ARBA00023027"/>
    </source>
</evidence>
<dbReference type="RefSeq" id="WP_149333191.1">
    <property type="nucleotide sequence ID" value="NZ_QOVF01000004.1"/>
</dbReference>
<dbReference type="GO" id="GO:0005829">
    <property type="term" value="C:cytosol"/>
    <property type="evidence" value="ECO:0007669"/>
    <property type="project" value="TreeGrafter"/>
</dbReference>
<dbReference type="PANTHER" id="PTHR10996:SF257">
    <property type="entry name" value="GLYOXYLATE REDUCTASE 1"/>
    <property type="match status" value="1"/>
</dbReference>
<evidence type="ECO:0000313" key="7">
    <source>
        <dbReference type="EMBL" id="KAA0693434.1"/>
    </source>
</evidence>
<dbReference type="GO" id="GO:0008465">
    <property type="term" value="F:hydroxypyruvate reductase (NADH) activity"/>
    <property type="evidence" value="ECO:0007669"/>
    <property type="project" value="TreeGrafter"/>
</dbReference>
<keyword evidence="8" id="KW-1185">Reference proteome</keyword>
<dbReference type="InterPro" id="IPR006139">
    <property type="entry name" value="D-isomer_2_OHA_DH_cat_dom"/>
</dbReference>
<dbReference type="GO" id="GO:0051287">
    <property type="term" value="F:NAD binding"/>
    <property type="evidence" value="ECO:0007669"/>
    <property type="project" value="InterPro"/>
</dbReference>
<proteinExistence type="inferred from homology"/>
<evidence type="ECO:0000256" key="2">
    <source>
        <dbReference type="ARBA" id="ARBA00023002"/>
    </source>
</evidence>
<comment type="similarity">
    <text evidence="1 4">Belongs to the D-isomer specific 2-hydroxyacid dehydrogenase family.</text>
</comment>
<feature type="domain" description="D-isomer specific 2-hydroxyacid dehydrogenase catalytic" evidence="5">
    <location>
        <begin position="6"/>
        <end position="326"/>
    </location>
</feature>
<dbReference type="PANTHER" id="PTHR10996">
    <property type="entry name" value="2-HYDROXYACID DEHYDROGENASE-RELATED"/>
    <property type="match status" value="1"/>
</dbReference>
<dbReference type="Pfam" id="PF02826">
    <property type="entry name" value="2-Hacid_dh_C"/>
    <property type="match status" value="1"/>
</dbReference>
<feature type="domain" description="D-isomer specific 2-hydroxyacid dehydrogenase NAD-binding" evidence="6">
    <location>
        <begin position="110"/>
        <end position="294"/>
    </location>
</feature>
<comment type="caution">
    <text evidence="7">The sequence shown here is derived from an EMBL/GenBank/DDBJ whole genome shotgun (WGS) entry which is preliminary data.</text>
</comment>
<dbReference type="Gene3D" id="3.40.50.720">
    <property type="entry name" value="NAD(P)-binding Rossmann-like Domain"/>
    <property type="match status" value="2"/>
</dbReference>
<dbReference type="EMBL" id="QOVF01000004">
    <property type="protein sequence ID" value="KAA0693434.1"/>
    <property type="molecule type" value="Genomic_DNA"/>
</dbReference>
<evidence type="ECO:0000256" key="4">
    <source>
        <dbReference type="RuleBase" id="RU003719"/>
    </source>
</evidence>
<name>A0A7V7KUF7_9GAMM</name>
<dbReference type="SUPFAM" id="SSF52283">
    <property type="entry name" value="Formate/glycerate dehydrogenase catalytic domain-like"/>
    <property type="match status" value="1"/>
</dbReference>
<evidence type="ECO:0000259" key="5">
    <source>
        <dbReference type="Pfam" id="PF00389"/>
    </source>
</evidence>
<dbReference type="SUPFAM" id="SSF51735">
    <property type="entry name" value="NAD(P)-binding Rossmann-fold domains"/>
    <property type="match status" value="1"/>
</dbReference>
<accession>A0A7V7KUF7</accession>